<dbReference type="Proteomes" id="UP001151582">
    <property type="component" value="Unassembled WGS sequence"/>
</dbReference>
<feature type="region of interest" description="Disordered" evidence="1">
    <location>
        <begin position="55"/>
        <end position="103"/>
    </location>
</feature>
<evidence type="ECO:0000313" key="3">
    <source>
        <dbReference type="Proteomes" id="UP001151582"/>
    </source>
</evidence>
<evidence type="ECO:0000313" key="2">
    <source>
        <dbReference type="EMBL" id="KAJ1983929.1"/>
    </source>
</evidence>
<dbReference type="GO" id="GO:0005509">
    <property type="term" value="F:calcium ion binding"/>
    <property type="evidence" value="ECO:0007669"/>
    <property type="project" value="InterPro"/>
</dbReference>
<organism evidence="2 3">
    <name type="scientific">Dimargaris verticillata</name>
    <dbReference type="NCBI Taxonomy" id="2761393"/>
    <lineage>
        <taxon>Eukaryota</taxon>
        <taxon>Fungi</taxon>
        <taxon>Fungi incertae sedis</taxon>
        <taxon>Zoopagomycota</taxon>
        <taxon>Kickxellomycotina</taxon>
        <taxon>Dimargaritomycetes</taxon>
        <taxon>Dimargaritales</taxon>
        <taxon>Dimargaritaceae</taxon>
        <taxon>Dimargaris</taxon>
    </lineage>
</organism>
<evidence type="ECO:0000256" key="1">
    <source>
        <dbReference type="SAM" id="MobiDB-lite"/>
    </source>
</evidence>
<dbReference type="AlphaFoldDB" id="A0A9W8B9D9"/>
<dbReference type="GO" id="GO:0016020">
    <property type="term" value="C:membrane"/>
    <property type="evidence" value="ECO:0007669"/>
    <property type="project" value="InterPro"/>
</dbReference>
<dbReference type="EMBL" id="JANBQB010000036">
    <property type="protein sequence ID" value="KAJ1983929.1"/>
    <property type="molecule type" value="Genomic_DNA"/>
</dbReference>
<feature type="compositionally biased region" description="Polar residues" evidence="1">
    <location>
        <begin position="116"/>
        <end position="137"/>
    </location>
</feature>
<feature type="compositionally biased region" description="Pro residues" evidence="1">
    <location>
        <begin position="189"/>
        <end position="205"/>
    </location>
</feature>
<sequence>MLKIQTLFDHIYVCAENARNDYDRGLEAQAFNRLEEIAQTITILREFKEKCDSLASMAMGGPPTAALTAKSTGKRKSDPKPDADLRKKSKGATSTASSSTSTGLMDVFKLAQMPQPNHTTAQTNQDSASGVDTNRNLNPPPKTSGPGAGSDFHYGHAGGHHSHPHHTHHVSNGVTSNHPQSQQPHPHSHPPPPYSTPLSQPPPYPALSDRMPSHLSLPNGAPGNHSHPHDNYGLQTPLNPYMKPPSHAEPPAGPPNNSVPSPREPSLAPSTPVAAGGRGGKSGSRKGPATPAQANTQAQLTPEQIQRLDEIFFSFLQGVCSNLEATDAKGEPIHQTLMAKKMQKLDETPDFRPFRFRIQAFTNAFHEELIEHGITEEVVSARKVKLYLWNQRYISRYNEEGKRTKSKGNHVWNVEAKKIPTGGWIFREFPRKIVNNPPKMAYYGVKYEWAPKVWDPQNRTPNVSFTSPWLPNWLRWNNNVLSGVPGIDAQSFEFKVIANYLGGEAMGHKLEATFYIHINHIDPNSLPVNMPEFQLPEPMP</sequence>
<reference evidence="2" key="1">
    <citation type="submission" date="2022-07" db="EMBL/GenBank/DDBJ databases">
        <title>Phylogenomic reconstructions and comparative analyses of Kickxellomycotina fungi.</title>
        <authorList>
            <person name="Reynolds N.K."/>
            <person name="Stajich J.E."/>
            <person name="Barry K."/>
            <person name="Grigoriev I.V."/>
            <person name="Crous P."/>
            <person name="Smith M.E."/>
        </authorList>
    </citation>
    <scope>NUCLEOTIDE SEQUENCE</scope>
    <source>
        <strain evidence="2">RSA 567</strain>
    </source>
</reference>
<protein>
    <submittedName>
        <fullName evidence="2">Uncharacterized protein</fullName>
    </submittedName>
</protein>
<comment type="caution">
    <text evidence="2">The sequence shown here is derived from an EMBL/GenBank/DDBJ whole genome shotgun (WGS) entry which is preliminary data.</text>
</comment>
<feature type="compositionally biased region" description="Low complexity" evidence="1">
    <location>
        <begin position="285"/>
        <end position="300"/>
    </location>
</feature>
<keyword evidence="3" id="KW-1185">Reference proteome</keyword>
<dbReference type="SUPFAM" id="SSF49313">
    <property type="entry name" value="Cadherin-like"/>
    <property type="match status" value="1"/>
</dbReference>
<feature type="compositionally biased region" description="Low complexity" evidence="1">
    <location>
        <begin position="91"/>
        <end position="103"/>
    </location>
</feature>
<gene>
    <name evidence="2" type="ORF">H4R34_000984</name>
</gene>
<proteinExistence type="predicted"/>
<name>A0A9W8B9D9_9FUNG</name>
<feature type="compositionally biased region" description="Basic residues" evidence="1">
    <location>
        <begin position="158"/>
        <end position="169"/>
    </location>
</feature>
<feature type="compositionally biased region" description="Basic and acidic residues" evidence="1">
    <location>
        <begin position="75"/>
        <end position="86"/>
    </location>
</feature>
<accession>A0A9W8B9D9</accession>
<feature type="region of interest" description="Disordered" evidence="1">
    <location>
        <begin position="116"/>
        <end position="300"/>
    </location>
</feature>
<dbReference type="InterPro" id="IPR015919">
    <property type="entry name" value="Cadherin-like_sf"/>
</dbReference>
<dbReference type="OrthoDB" id="5593376at2759"/>